<reference evidence="1" key="1">
    <citation type="submission" date="2018-09" db="EMBL/GenBank/DDBJ databases">
        <title>A genomic encyclopedia of anaerobic methanotrophic archaea.</title>
        <authorList>
            <person name="Skennerton C.T."/>
            <person name="Chadwick G.L."/>
            <person name="Laso-Perez R."/>
            <person name="Leu A.O."/>
            <person name="Speth D.R."/>
            <person name="Yu H."/>
            <person name="Morgan-Lang C."/>
            <person name="Hatzenpichler R."/>
            <person name="Goudeau D."/>
            <person name="Malmstrom R."/>
            <person name="Woyke T."/>
            <person name="Hallam S."/>
            <person name="Tyson G.W."/>
            <person name="Wegener G."/>
            <person name="Boetius A."/>
            <person name="Orphan V.J."/>
        </authorList>
    </citation>
    <scope>NUCLEOTIDE SEQUENCE</scope>
    <source>
        <strain evidence="1">CONS3730D10UFb2</strain>
    </source>
</reference>
<sequence>MFEMSIAFRHVSSHRRQTFFSVIAVALSVAIIIVFISMINGFMENIIDTTVENQAHITVFPKENEDEIYLYHGLEDYLTQQEGVIAVSSYYKGEAALQYRHSVEGIVLSGIVPENEDRVLNMEKDMVAGELESLVIPGNNIILGSKLAQNLEVNIGDTVTAQVPGSSPTDFKITGIIRTGTPADEISAYGNLGRVQDLYNVGDIITGTGIRISDIYLAQTLANTIDRQTDYDAVSWIELNSEILTLINTQQQFGVIFYIMIFAISGFSIANILSMIVMEKVGEIGMLLAMGATRRSILFIFLLEAGILGMIGVLVGCVIGYIFCLVIVSITIPVPPEMYFGLDHMPLLIAPQNFIIAGGFSMIINLIAGIQPARKASKMDPVEAIHSV</sequence>
<gene>
    <name evidence="1" type="ORF">C5S46_03290</name>
</gene>
<accession>A0AC61SB42</accession>
<evidence type="ECO:0000313" key="2">
    <source>
        <dbReference type="Proteomes" id="UP000315423"/>
    </source>
</evidence>
<name>A0AC61SB42_9EURY</name>
<evidence type="ECO:0000313" key="1">
    <source>
        <dbReference type="EMBL" id="TKY91932.1"/>
    </source>
</evidence>
<protein>
    <submittedName>
        <fullName evidence="1">ABC transporter permease</fullName>
    </submittedName>
</protein>
<dbReference type="Proteomes" id="UP000315423">
    <property type="component" value="Unassembled WGS sequence"/>
</dbReference>
<comment type="caution">
    <text evidence="1">The sequence shown here is derived from an EMBL/GenBank/DDBJ whole genome shotgun (WGS) entry which is preliminary data.</text>
</comment>
<organism evidence="1 2">
    <name type="scientific">Candidatus Methanomarinus sp</name>
    <dbReference type="NCBI Taxonomy" id="3386244"/>
    <lineage>
        <taxon>Archaea</taxon>
        <taxon>Methanobacteriati</taxon>
        <taxon>Methanobacteriota</taxon>
        <taxon>Stenosarchaea group</taxon>
        <taxon>Methanomicrobia</taxon>
        <taxon>Methanosarcinales</taxon>
        <taxon>ANME-2 cluster</taxon>
        <taxon>Candidatus Methanocomedenaceae</taxon>
        <taxon>Candidatus Methanomarinus</taxon>
    </lineage>
</organism>
<proteinExistence type="predicted"/>
<dbReference type="EMBL" id="QYBA01000104">
    <property type="protein sequence ID" value="TKY91932.1"/>
    <property type="molecule type" value="Genomic_DNA"/>
</dbReference>